<reference evidence="2 3" key="1">
    <citation type="journal article" date="2015" name="Sci. Rep.">
        <title>Unraveling adaptation of Pontibacter korlensis to radiation and infertility in desert through complete genome and comparative transcriptomic analysis.</title>
        <authorList>
            <person name="Dai J."/>
            <person name="Dai W."/>
            <person name="Qiu C."/>
            <person name="Yang Z."/>
            <person name="Zhang Y."/>
            <person name="Zhou M."/>
            <person name="Zhang L."/>
            <person name="Fang C."/>
            <person name="Gao Q."/>
            <person name="Yang Q."/>
            <person name="Li X."/>
            <person name="Wang Z."/>
            <person name="Wang Z."/>
            <person name="Jia Z."/>
            <person name="Chen X."/>
        </authorList>
    </citation>
    <scope>NUCLEOTIDE SEQUENCE [LARGE SCALE GENOMIC DNA]</scope>
    <source>
        <strain evidence="2 3">X14-1T</strain>
    </source>
</reference>
<keyword evidence="1" id="KW-0812">Transmembrane</keyword>
<dbReference type="KEGG" id="pko:PKOR_06145"/>
<accession>A0A0E3ZFC4</accession>
<protein>
    <submittedName>
        <fullName evidence="2">Uncharacterized protein</fullName>
    </submittedName>
</protein>
<evidence type="ECO:0000313" key="3">
    <source>
        <dbReference type="Proteomes" id="UP000033109"/>
    </source>
</evidence>
<sequence length="110" mass="12147">MLTVRAGYPAVYFINMLSQLVVFLGYGVAGIMGGKLYFDLIVHVAPPWVVVHFFGYLPDFIHKGQRLLEVLKGKAALEFTVFFFPHKDLLILPILLADGLLQKQAGGVGV</sequence>
<organism evidence="2 3">
    <name type="scientific">Pontibacter korlensis</name>
    <dbReference type="NCBI Taxonomy" id="400092"/>
    <lineage>
        <taxon>Bacteria</taxon>
        <taxon>Pseudomonadati</taxon>
        <taxon>Bacteroidota</taxon>
        <taxon>Cytophagia</taxon>
        <taxon>Cytophagales</taxon>
        <taxon>Hymenobacteraceae</taxon>
        <taxon>Pontibacter</taxon>
    </lineage>
</organism>
<dbReference type="Proteomes" id="UP000033109">
    <property type="component" value="Chromosome"/>
</dbReference>
<name>A0A0E3ZFC4_9BACT</name>
<dbReference type="EMBL" id="CP009621">
    <property type="protein sequence ID" value="AKD02780.1"/>
    <property type="molecule type" value="Genomic_DNA"/>
</dbReference>
<dbReference type="AlphaFoldDB" id="A0A0E3ZFC4"/>
<feature type="transmembrane region" description="Helical" evidence="1">
    <location>
        <begin position="12"/>
        <end position="34"/>
    </location>
</feature>
<keyword evidence="1" id="KW-1133">Transmembrane helix</keyword>
<dbReference type="STRING" id="400092.PKOR_06145"/>
<evidence type="ECO:0000256" key="1">
    <source>
        <dbReference type="SAM" id="Phobius"/>
    </source>
</evidence>
<proteinExistence type="predicted"/>
<evidence type="ECO:0000313" key="2">
    <source>
        <dbReference type="EMBL" id="AKD02780.1"/>
    </source>
</evidence>
<keyword evidence="3" id="KW-1185">Reference proteome</keyword>
<dbReference type="HOGENOM" id="CLU_2168666_0_0_10"/>
<keyword evidence="1" id="KW-0472">Membrane</keyword>
<gene>
    <name evidence="2" type="ORF">PKOR_06145</name>
</gene>